<dbReference type="SUPFAM" id="SSF53335">
    <property type="entry name" value="S-adenosyl-L-methionine-dependent methyltransferases"/>
    <property type="match status" value="1"/>
</dbReference>
<evidence type="ECO:0000259" key="4">
    <source>
        <dbReference type="Pfam" id="PF21302"/>
    </source>
</evidence>
<keyword evidence="1" id="KW-0862">Zinc</keyword>
<reference evidence="5 6" key="1">
    <citation type="submission" date="2020-03" db="EMBL/GenBank/DDBJ databases">
        <title>Propioniciclava sp. nov., isolated from Hydrophilus acuminatus.</title>
        <authorList>
            <person name="Hyun D.-W."/>
            <person name="Bae J.-W."/>
        </authorList>
    </citation>
    <scope>NUCLEOTIDE SEQUENCE [LARGE SCALE GENOMIC DNA]</scope>
    <source>
        <strain evidence="5 6">HDW11</strain>
    </source>
</reference>
<organism evidence="5 6">
    <name type="scientific">Propioniciclava coleopterorum</name>
    <dbReference type="NCBI Taxonomy" id="2714937"/>
    <lineage>
        <taxon>Bacteria</taxon>
        <taxon>Bacillati</taxon>
        <taxon>Actinomycetota</taxon>
        <taxon>Actinomycetes</taxon>
        <taxon>Propionibacteriales</taxon>
        <taxon>Propionibacteriaceae</taxon>
        <taxon>Propioniciclava</taxon>
    </lineage>
</organism>
<dbReference type="InterPro" id="IPR041698">
    <property type="entry name" value="Methyltransf_25"/>
</dbReference>
<dbReference type="KEGG" id="prv:G7070_02505"/>
<keyword evidence="5" id="KW-0489">Methyltransferase</keyword>
<dbReference type="AlphaFoldDB" id="A0A6G7Y3F2"/>
<dbReference type="GO" id="GO:0032259">
    <property type="term" value="P:methylation"/>
    <property type="evidence" value="ECO:0007669"/>
    <property type="project" value="UniProtKB-KW"/>
</dbReference>
<dbReference type="InterPro" id="IPR048647">
    <property type="entry name" value="RlmA_N"/>
</dbReference>
<feature type="binding site" evidence="1">
    <location>
        <position position="32"/>
    </location>
    <ligand>
        <name>Zn(2+)</name>
        <dbReference type="ChEBI" id="CHEBI:29105"/>
    </ligand>
</feature>
<keyword evidence="1" id="KW-0479">Metal-binding</keyword>
<keyword evidence="6" id="KW-1185">Reference proteome</keyword>
<feature type="binding site" evidence="2">
    <location>
        <position position="183"/>
    </location>
    <ligand>
        <name>S-adenosyl-L-methionine</name>
        <dbReference type="ChEBI" id="CHEBI:59789"/>
    </ligand>
</feature>
<evidence type="ECO:0000313" key="6">
    <source>
        <dbReference type="Proteomes" id="UP000501058"/>
    </source>
</evidence>
<feature type="binding site" evidence="2">
    <location>
        <begin position="95"/>
        <end position="96"/>
    </location>
    <ligand>
        <name>S-adenosyl-L-methionine</name>
        <dbReference type="ChEBI" id="CHEBI:59789"/>
    </ligand>
</feature>
<feature type="binding site" evidence="1">
    <location>
        <position position="15"/>
    </location>
    <ligand>
        <name>Zn(2+)</name>
        <dbReference type="ChEBI" id="CHEBI:29105"/>
    </ligand>
</feature>
<keyword evidence="5" id="KW-0808">Transferase</keyword>
<dbReference type="InterPro" id="IPR029063">
    <property type="entry name" value="SAM-dependent_MTases_sf"/>
</dbReference>
<feature type="binding site" evidence="2">
    <location>
        <position position="71"/>
    </location>
    <ligand>
        <name>S-adenosyl-L-methionine</name>
        <dbReference type="ChEBI" id="CHEBI:59789"/>
    </ligand>
</feature>
<proteinExistence type="predicted"/>
<dbReference type="Gene3D" id="3.40.50.150">
    <property type="entry name" value="Vaccinia Virus protein VP39"/>
    <property type="match status" value="1"/>
</dbReference>
<feature type="domain" description="23S rRNA (guanine(745)-N(1))-methyltransferase N-terminal" evidence="4">
    <location>
        <begin position="11"/>
        <end position="45"/>
    </location>
</feature>
<evidence type="ECO:0000256" key="1">
    <source>
        <dbReference type="PIRSR" id="PIRSR018249-1"/>
    </source>
</evidence>
<evidence type="ECO:0000313" key="5">
    <source>
        <dbReference type="EMBL" id="QIK71360.1"/>
    </source>
</evidence>
<dbReference type="PIRSF" id="PIRSF018249">
    <property type="entry name" value="MyrA_prd"/>
    <property type="match status" value="1"/>
</dbReference>
<dbReference type="RefSeq" id="WP_166231722.1">
    <property type="nucleotide sequence ID" value="NZ_CP049865.1"/>
</dbReference>
<name>A0A6G7Y3F2_9ACTN</name>
<dbReference type="CDD" id="cd02440">
    <property type="entry name" value="AdoMet_MTases"/>
    <property type="match status" value="1"/>
</dbReference>
<feature type="domain" description="Methyltransferase" evidence="3">
    <location>
        <begin position="88"/>
        <end position="162"/>
    </location>
</feature>
<sequence>MTLAAASGLLMCPTCREPLTLADGGAACRAGHRFDAARQGYLNLLGGPQPANADTPAMVAARERVLASGAFDALDAALARRVREPRTILDVGGGTGHHLARLLDRSPAARGVGLDVSVPAARRAARAHERAASVVADAWGTLPLRAGRFDVVTCVFAPRNFPEFARVLGDAGLLLVVTPDPAHLATIRERYGLLGIDADKDDRLLRAASGWFEPVARHRVRARIDGDASLTSDLIGMGPNAFHGVPSEVEATATELAVSVWVLRRPSAHG</sequence>
<evidence type="ECO:0000259" key="3">
    <source>
        <dbReference type="Pfam" id="PF13649"/>
    </source>
</evidence>
<protein>
    <submittedName>
        <fullName evidence="5">Methyltransferase domain-containing protein</fullName>
    </submittedName>
</protein>
<keyword evidence="2" id="KW-0949">S-adenosyl-L-methionine</keyword>
<gene>
    <name evidence="5" type="ORF">G7070_02505</name>
</gene>
<dbReference type="EMBL" id="CP049865">
    <property type="protein sequence ID" value="QIK71360.1"/>
    <property type="molecule type" value="Genomic_DNA"/>
</dbReference>
<dbReference type="Pfam" id="PF13649">
    <property type="entry name" value="Methyltransf_25"/>
    <property type="match status" value="1"/>
</dbReference>
<dbReference type="GO" id="GO:0008168">
    <property type="term" value="F:methyltransferase activity"/>
    <property type="evidence" value="ECO:0007669"/>
    <property type="project" value="UniProtKB-KW"/>
</dbReference>
<evidence type="ECO:0000256" key="2">
    <source>
        <dbReference type="PIRSR" id="PIRSR018249-2"/>
    </source>
</evidence>
<feature type="binding site" evidence="1">
    <location>
        <position position="28"/>
    </location>
    <ligand>
        <name>Zn(2+)</name>
        <dbReference type="ChEBI" id="CHEBI:29105"/>
    </ligand>
</feature>
<dbReference type="GO" id="GO:0046872">
    <property type="term" value="F:metal ion binding"/>
    <property type="evidence" value="ECO:0007669"/>
    <property type="project" value="UniProtKB-KW"/>
</dbReference>
<feature type="binding site" evidence="1">
    <location>
        <position position="12"/>
    </location>
    <ligand>
        <name>Zn(2+)</name>
        <dbReference type="ChEBI" id="CHEBI:29105"/>
    </ligand>
</feature>
<accession>A0A6G7Y3F2</accession>
<dbReference type="Proteomes" id="UP000501058">
    <property type="component" value="Chromosome"/>
</dbReference>
<dbReference type="Pfam" id="PF21302">
    <property type="entry name" value="Zn_ribbon_RlmA"/>
    <property type="match status" value="1"/>
</dbReference>
<dbReference type="InterPro" id="IPR016718">
    <property type="entry name" value="rRNA_m1G-MeTrfase_A_prd"/>
</dbReference>